<dbReference type="PROSITE" id="PS50071">
    <property type="entry name" value="HOMEOBOX_2"/>
    <property type="match status" value="1"/>
</dbReference>
<organism evidence="10">
    <name type="scientific">Laccaria bicolor (strain S238N-H82 / ATCC MYA-4686)</name>
    <name type="common">Bicoloured deceiver</name>
    <name type="synonym">Laccaria laccata var. bicolor</name>
    <dbReference type="NCBI Taxonomy" id="486041"/>
    <lineage>
        <taxon>Eukaryota</taxon>
        <taxon>Fungi</taxon>
        <taxon>Dikarya</taxon>
        <taxon>Basidiomycota</taxon>
        <taxon>Agaricomycotina</taxon>
        <taxon>Agaricomycetes</taxon>
        <taxon>Agaricomycetidae</taxon>
        <taxon>Agaricales</taxon>
        <taxon>Agaricineae</taxon>
        <taxon>Hydnangiaceae</taxon>
        <taxon>Laccaria</taxon>
    </lineage>
</organism>
<dbReference type="PANTHER" id="PTHR24324">
    <property type="entry name" value="HOMEOBOX PROTEIN HHEX"/>
    <property type="match status" value="1"/>
</dbReference>
<keyword evidence="2 5" id="KW-0238">DNA-binding</keyword>
<dbReference type="RefSeq" id="XP_001880981.1">
    <property type="nucleotide sequence ID" value="XM_001880946.1"/>
</dbReference>
<evidence type="ECO:0000256" key="1">
    <source>
        <dbReference type="ARBA" id="ARBA00004123"/>
    </source>
</evidence>
<keyword evidence="3 5" id="KW-0371">Homeobox</keyword>
<dbReference type="HOGENOM" id="CLU_027076_0_1_1"/>
<evidence type="ECO:0000256" key="3">
    <source>
        <dbReference type="ARBA" id="ARBA00023155"/>
    </source>
</evidence>
<keyword evidence="10" id="KW-1185">Reference proteome</keyword>
<dbReference type="PRINTS" id="PR00031">
    <property type="entry name" value="HTHREPRESSR"/>
</dbReference>
<feature type="region of interest" description="Disordered" evidence="7">
    <location>
        <begin position="397"/>
        <end position="458"/>
    </location>
</feature>
<feature type="region of interest" description="Disordered" evidence="7">
    <location>
        <begin position="25"/>
        <end position="100"/>
    </location>
</feature>
<evidence type="ECO:0000256" key="7">
    <source>
        <dbReference type="SAM" id="MobiDB-lite"/>
    </source>
</evidence>
<reference evidence="9 10" key="1">
    <citation type="journal article" date="2008" name="Nature">
        <title>The genome of Laccaria bicolor provides insights into mycorrhizal symbiosis.</title>
        <authorList>
            <person name="Martin F."/>
            <person name="Aerts A."/>
            <person name="Ahren D."/>
            <person name="Brun A."/>
            <person name="Danchin E.G.J."/>
            <person name="Duchaussoy F."/>
            <person name="Gibon J."/>
            <person name="Kohler A."/>
            <person name="Lindquist E."/>
            <person name="Pereda V."/>
            <person name="Salamov A."/>
            <person name="Shapiro H.J."/>
            <person name="Wuyts J."/>
            <person name="Blaudez D."/>
            <person name="Buee M."/>
            <person name="Brokstein P."/>
            <person name="Canbaeck B."/>
            <person name="Cohen D."/>
            <person name="Courty P.E."/>
            <person name="Coutinho P.M."/>
            <person name="Delaruelle C."/>
            <person name="Detter J.C."/>
            <person name="Deveau A."/>
            <person name="DiFazio S."/>
            <person name="Duplessis S."/>
            <person name="Fraissinet-Tachet L."/>
            <person name="Lucic E."/>
            <person name="Frey-Klett P."/>
            <person name="Fourrey C."/>
            <person name="Feussner I."/>
            <person name="Gay G."/>
            <person name="Grimwood J."/>
            <person name="Hoegger P.J."/>
            <person name="Jain P."/>
            <person name="Kilaru S."/>
            <person name="Labbe J."/>
            <person name="Lin Y.C."/>
            <person name="Legue V."/>
            <person name="Le Tacon F."/>
            <person name="Marmeisse R."/>
            <person name="Melayah D."/>
            <person name="Montanini B."/>
            <person name="Muratet M."/>
            <person name="Nehls U."/>
            <person name="Niculita-Hirzel H."/>
            <person name="Oudot-Le Secq M.P."/>
            <person name="Peter M."/>
            <person name="Quesneville H."/>
            <person name="Rajashekar B."/>
            <person name="Reich M."/>
            <person name="Rouhier N."/>
            <person name="Schmutz J."/>
            <person name="Yin T."/>
            <person name="Chalot M."/>
            <person name="Henrissat B."/>
            <person name="Kuees U."/>
            <person name="Lucas S."/>
            <person name="Van de Peer Y."/>
            <person name="Podila G.K."/>
            <person name="Polle A."/>
            <person name="Pukkila P.J."/>
            <person name="Richardson P.M."/>
            <person name="Rouze P."/>
            <person name="Sanders I.R."/>
            <person name="Stajich J.E."/>
            <person name="Tunlid A."/>
            <person name="Tuskan G."/>
            <person name="Grigoriev I.V."/>
        </authorList>
    </citation>
    <scope>NUCLEOTIDE SEQUENCE [LARGE SCALE GENOMIC DNA]</scope>
    <source>
        <strain evidence="10">S238N-H82 / ATCC MYA-4686</strain>
    </source>
</reference>
<dbReference type="KEGG" id="lbc:LACBIDRAFT_297319"/>
<dbReference type="OrthoDB" id="6159439at2759"/>
<dbReference type="PANTHER" id="PTHR24324:SF5">
    <property type="entry name" value="HEMATOPOIETICALLY-EXPRESSED HOMEOBOX PROTEIN HHEX"/>
    <property type="match status" value="1"/>
</dbReference>
<sequence>MARHEPYPILDMRSRRASLRLDAAAVVHKSDEDRSSDGSPTSAITSRSPTTISFDNHQSPQELDRVKSEDELELASGPIRFRSGSSAKSDTEKRKRSRVTQEQLVHLEQYFKADRCPTATRRREISEQLGMQERQTQIWFQNRRAKAKLQEGKQSSVTEVSELSPDTPPELSTGFEAELYNLIHEDGPVTIIPCTDLSIGSWRRIATQTDKHALLAYVCEVKRCLTWYIKSAGYGFKMEIPFDTIINTDFQNAAPGSGMASFILSQPPAFYLEHVSSSSPAERLWKNCADWTEGRQATHVLRHTLIGSAVQLNHLLRDLNTGSVGSEITLYHPSAYQRSAQLSPPIALPTPPLGPYGHSAPVNAERFWKRTEFSPPNPESFYGADGTRQILQRIEPRTSRSPHSPPYNEYHHQNYTSHYGDGPILQRRSASYSVQSISLPYGNGLPPQQFDQDFEHNA</sequence>
<dbReference type="CDD" id="cd00086">
    <property type="entry name" value="homeodomain"/>
    <property type="match status" value="1"/>
</dbReference>
<dbReference type="InterPro" id="IPR000047">
    <property type="entry name" value="HTH_motif"/>
</dbReference>
<dbReference type="GO" id="GO:0005634">
    <property type="term" value="C:nucleus"/>
    <property type="evidence" value="ECO:0007669"/>
    <property type="project" value="UniProtKB-SubCell"/>
</dbReference>
<feature type="compositionally biased region" description="Polar residues" evidence="7">
    <location>
        <begin position="152"/>
        <end position="161"/>
    </location>
</feature>
<dbReference type="Proteomes" id="UP000001194">
    <property type="component" value="Unassembled WGS sequence"/>
</dbReference>
<dbReference type="GO" id="GO:0030154">
    <property type="term" value="P:cell differentiation"/>
    <property type="evidence" value="ECO:0007669"/>
    <property type="project" value="TreeGrafter"/>
</dbReference>
<proteinExistence type="predicted"/>
<dbReference type="InterPro" id="IPR057939">
    <property type="entry name" value="TRF2_HOY1_PH"/>
</dbReference>
<dbReference type="GeneID" id="6076270"/>
<dbReference type="GO" id="GO:0006357">
    <property type="term" value="P:regulation of transcription by RNA polymerase II"/>
    <property type="evidence" value="ECO:0007669"/>
    <property type="project" value="TreeGrafter"/>
</dbReference>
<feature type="compositionally biased region" description="Polar residues" evidence="7">
    <location>
        <begin position="428"/>
        <end position="438"/>
    </location>
</feature>
<feature type="domain" description="Homeobox" evidence="8">
    <location>
        <begin position="90"/>
        <end position="150"/>
    </location>
</feature>
<evidence type="ECO:0000256" key="2">
    <source>
        <dbReference type="ARBA" id="ARBA00023125"/>
    </source>
</evidence>
<evidence type="ECO:0000256" key="4">
    <source>
        <dbReference type="ARBA" id="ARBA00023242"/>
    </source>
</evidence>
<protein>
    <submittedName>
        <fullName evidence="9">Homeodomain transcription factor</fullName>
    </submittedName>
</protein>
<evidence type="ECO:0000256" key="6">
    <source>
        <dbReference type="RuleBase" id="RU000682"/>
    </source>
</evidence>
<evidence type="ECO:0000313" key="9">
    <source>
        <dbReference type="EMBL" id="EDR08756.1"/>
    </source>
</evidence>
<dbReference type="Gene3D" id="1.10.10.60">
    <property type="entry name" value="Homeodomain-like"/>
    <property type="match status" value="1"/>
</dbReference>
<dbReference type="SMART" id="SM00389">
    <property type="entry name" value="HOX"/>
    <property type="match status" value="1"/>
</dbReference>
<evidence type="ECO:0000259" key="8">
    <source>
        <dbReference type="PROSITE" id="PS50071"/>
    </source>
</evidence>
<dbReference type="InterPro" id="IPR001356">
    <property type="entry name" value="HD"/>
</dbReference>
<dbReference type="EMBL" id="DS547101">
    <property type="protein sequence ID" value="EDR08756.1"/>
    <property type="molecule type" value="Genomic_DNA"/>
</dbReference>
<dbReference type="InterPro" id="IPR051000">
    <property type="entry name" value="Homeobox_DNA-bind_prot"/>
</dbReference>
<dbReference type="InParanoid" id="B0DAI4"/>
<accession>B0DAI4</accession>
<feature type="DNA-binding region" description="Homeobox" evidence="5">
    <location>
        <begin position="92"/>
        <end position="151"/>
    </location>
</feature>
<dbReference type="Pfam" id="PF24818">
    <property type="entry name" value="PH_TRF2_HOY1"/>
    <property type="match status" value="1"/>
</dbReference>
<keyword evidence="4 5" id="KW-0539">Nucleus</keyword>
<evidence type="ECO:0000313" key="10">
    <source>
        <dbReference type="Proteomes" id="UP000001194"/>
    </source>
</evidence>
<gene>
    <name evidence="9" type="ORF">LACBIDRAFT_297319</name>
</gene>
<feature type="region of interest" description="Disordered" evidence="7">
    <location>
        <begin position="150"/>
        <end position="169"/>
    </location>
</feature>
<feature type="compositionally biased region" description="Polar residues" evidence="7">
    <location>
        <begin position="37"/>
        <end position="61"/>
    </location>
</feature>
<dbReference type="AlphaFoldDB" id="B0DAI4"/>
<name>B0DAI4_LACBS</name>
<dbReference type="Pfam" id="PF00046">
    <property type="entry name" value="Homeodomain"/>
    <property type="match status" value="1"/>
</dbReference>
<dbReference type="SUPFAM" id="SSF46689">
    <property type="entry name" value="Homeodomain-like"/>
    <property type="match status" value="1"/>
</dbReference>
<evidence type="ECO:0000256" key="5">
    <source>
        <dbReference type="PROSITE-ProRule" id="PRU00108"/>
    </source>
</evidence>
<dbReference type="GO" id="GO:0000978">
    <property type="term" value="F:RNA polymerase II cis-regulatory region sequence-specific DNA binding"/>
    <property type="evidence" value="ECO:0007669"/>
    <property type="project" value="TreeGrafter"/>
</dbReference>
<dbReference type="InterPro" id="IPR009057">
    <property type="entry name" value="Homeodomain-like_sf"/>
</dbReference>
<comment type="subcellular location">
    <subcellularLocation>
        <location evidence="1 5 6">Nucleus</location>
    </subcellularLocation>
</comment>